<keyword evidence="1" id="KW-0472">Membrane</keyword>
<feature type="domain" description="T6SS Phospholipase effector Tle1-like catalytic" evidence="2">
    <location>
        <begin position="3"/>
        <end position="211"/>
    </location>
</feature>
<keyword evidence="4" id="KW-1185">Reference proteome</keyword>
<keyword evidence="1" id="KW-1133">Transmembrane helix</keyword>
<dbReference type="Pfam" id="PF09994">
    <property type="entry name" value="T6SS_Tle1-like_cat"/>
    <property type="match status" value="2"/>
</dbReference>
<feature type="domain" description="T6SS Phospholipase effector Tle1-like catalytic" evidence="2">
    <location>
        <begin position="297"/>
        <end position="380"/>
    </location>
</feature>
<evidence type="ECO:0000313" key="3">
    <source>
        <dbReference type="EMBL" id="MBP1851137.1"/>
    </source>
</evidence>
<dbReference type="InterPro" id="IPR018712">
    <property type="entry name" value="Tle1-like_cat"/>
</dbReference>
<dbReference type="RefSeq" id="WP_209945541.1">
    <property type="nucleotide sequence ID" value="NZ_JAGGJU010000006.1"/>
</dbReference>
<sequence length="475" mass="53267">MPKNILIFSDGTGQIGGQKPDQLLSNVYKLYRATRPGPESPIRPRDQVAFYDPGLGVGEVDGMTLHRIRNALETTVGAGIDDNVIDCYEAIIANYEPGDRVCIFGFSRGAYTARSVANVMNLCGIPTKMPDGSPVPKYGPELRKIASDAVKYVYNHGAGHERARYEAEREEKARRFRRKYGSCAEGDKADQRGNVQPTFVGVFDTVAALGNRLLNILVPTVFLGLVAFLVVCMIRGWPWYVTGIPAVLVTAALYWLFIILKSQWKYFSPDPEKPLSFSNPLDWPAIWKHGHRAVWSRKHYDKYLDSDVLHARHALSIDEQRKDFDRVPWGSAAEAAKASGRSPEWLKQVWFAGCHSDIGGSYPEPESRLSDISLQWMIDELRECVPGIQIRDEIVVTSPDHAGLQHSEIYMIESLRMKWPVAFRQPGDATLHPTVLARMQAEAVPQMGEVKAYRPASLAQHPEARIFYEDATEIP</sequence>
<dbReference type="InterPro" id="IPR029058">
    <property type="entry name" value="AB_hydrolase_fold"/>
</dbReference>
<feature type="transmembrane region" description="Helical" evidence="1">
    <location>
        <begin position="213"/>
        <end position="231"/>
    </location>
</feature>
<dbReference type="PANTHER" id="PTHR33840">
    <property type="match status" value="1"/>
</dbReference>
<protein>
    <submittedName>
        <fullName evidence="3">Uncharacterized protein (DUF2235 family)</fullName>
    </submittedName>
</protein>
<dbReference type="SUPFAM" id="SSF53474">
    <property type="entry name" value="alpha/beta-Hydrolases"/>
    <property type="match status" value="1"/>
</dbReference>
<keyword evidence="1" id="KW-0812">Transmembrane</keyword>
<accession>A0ABS4DZM7</accession>
<evidence type="ECO:0000256" key="1">
    <source>
        <dbReference type="SAM" id="Phobius"/>
    </source>
</evidence>
<comment type="caution">
    <text evidence="3">The sequence shown here is derived from an EMBL/GenBank/DDBJ whole genome shotgun (WGS) entry which is preliminary data.</text>
</comment>
<proteinExistence type="predicted"/>
<dbReference type="PANTHER" id="PTHR33840:SF1">
    <property type="entry name" value="TLE1 PHOSPHOLIPASE DOMAIN-CONTAINING PROTEIN"/>
    <property type="match status" value="1"/>
</dbReference>
<name>A0ABS4DZM7_9HYPH</name>
<evidence type="ECO:0000259" key="2">
    <source>
        <dbReference type="Pfam" id="PF09994"/>
    </source>
</evidence>
<evidence type="ECO:0000313" key="4">
    <source>
        <dbReference type="Proteomes" id="UP000759443"/>
    </source>
</evidence>
<organism evidence="3 4">
    <name type="scientific">Rhizobium halophytocola</name>
    <dbReference type="NCBI Taxonomy" id="735519"/>
    <lineage>
        <taxon>Bacteria</taxon>
        <taxon>Pseudomonadati</taxon>
        <taxon>Pseudomonadota</taxon>
        <taxon>Alphaproteobacteria</taxon>
        <taxon>Hyphomicrobiales</taxon>
        <taxon>Rhizobiaceae</taxon>
        <taxon>Rhizobium/Agrobacterium group</taxon>
        <taxon>Rhizobium</taxon>
    </lineage>
</organism>
<reference evidence="3 4" key="1">
    <citation type="submission" date="2021-03" db="EMBL/GenBank/DDBJ databases">
        <title>Genomic Encyclopedia of Type Strains, Phase IV (KMG-IV): sequencing the most valuable type-strain genomes for metagenomic binning, comparative biology and taxonomic classification.</title>
        <authorList>
            <person name="Goeker M."/>
        </authorList>
    </citation>
    <scope>NUCLEOTIDE SEQUENCE [LARGE SCALE GENOMIC DNA]</scope>
    <source>
        <strain evidence="3 4">DSM 21600</strain>
    </source>
</reference>
<dbReference type="Proteomes" id="UP000759443">
    <property type="component" value="Unassembled WGS sequence"/>
</dbReference>
<dbReference type="EMBL" id="JAGGJU010000006">
    <property type="protein sequence ID" value="MBP1851137.1"/>
    <property type="molecule type" value="Genomic_DNA"/>
</dbReference>
<feature type="transmembrane region" description="Helical" evidence="1">
    <location>
        <begin position="237"/>
        <end position="260"/>
    </location>
</feature>
<gene>
    <name evidence="3" type="ORF">J2Z17_002580</name>
</gene>